<dbReference type="Pfam" id="PF00563">
    <property type="entry name" value="EAL"/>
    <property type="match status" value="1"/>
</dbReference>
<dbReference type="EMBL" id="QVLV01000004">
    <property type="protein sequence ID" value="RGE62615.1"/>
    <property type="molecule type" value="Genomic_DNA"/>
</dbReference>
<dbReference type="SUPFAM" id="SSF55073">
    <property type="entry name" value="Nucleotide cyclase"/>
    <property type="match status" value="1"/>
</dbReference>
<feature type="domain" description="EAL" evidence="1">
    <location>
        <begin position="324"/>
        <end position="578"/>
    </location>
</feature>
<dbReference type="PANTHER" id="PTHR33121">
    <property type="entry name" value="CYCLIC DI-GMP PHOSPHODIESTERASE PDEF"/>
    <property type="match status" value="1"/>
</dbReference>
<accession>A0A3E3IEB0</accession>
<dbReference type="GO" id="GO:0071111">
    <property type="term" value="F:cyclic-guanylate-specific phosphodiesterase activity"/>
    <property type="evidence" value="ECO:0007669"/>
    <property type="project" value="InterPro"/>
</dbReference>
<name>A0A3E3IEB0_9FIRM</name>
<dbReference type="EMBL" id="QVLU01000036">
    <property type="protein sequence ID" value="RGE65366.1"/>
    <property type="molecule type" value="Genomic_DNA"/>
</dbReference>
<proteinExistence type="predicted"/>
<dbReference type="CDD" id="cd01948">
    <property type="entry name" value="EAL"/>
    <property type="match status" value="1"/>
</dbReference>
<dbReference type="Gene3D" id="3.30.70.270">
    <property type="match status" value="1"/>
</dbReference>
<evidence type="ECO:0000313" key="6">
    <source>
        <dbReference type="Proteomes" id="UP000261166"/>
    </source>
</evidence>
<dbReference type="SMART" id="SM00267">
    <property type="entry name" value="GGDEF"/>
    <property type="match status" value="1"/>
</dbReference>
<reference evidence="4 6" key="1">
    <citation type="submission" date="2018-08" db="EMBL/GenBank/DDBJ databases">
        <title>A genome reference for cultivated species of the human gut microbiota.</title>
        <authorList>
            <person name="Zou Y."/>
            <person name="Xue W."/>
            <person name="Luo G."/>
        </authorList>
    </citation>
    <scope>NUCLEOTIDE SEQUENCE [LARGE SCALE GENOMIC DNA]</scope>
    <source>
        <strain evidence="4 6">AF26-4BH</strain>
        <strain evidence="3">TF05-5AC</strain>
    </source>
</reference>
<dbReference type="Proteomes" id="UP000261166">
    <property type="component" value="Unassembled WGS sequence"/>
</dbReference>
<gene>
    <name evidence="4" type="ORF">DWY69_26240</name>
    <name evidence="3" type="ORF">DXC51_08490</name>
</gene>
<evidence type="ECO:0000313" key="3">
    <source>
        <dbReference type="EMBL" id="RGE62615.1"/>
    </source>
</evidence>
<dbReference type="InterPro" id="IPR000160">
    <property type="entry name" value="GGDEF_dom"/>
</dbReference>
<comment type="caution">
    <text evidence="4">The sequence shown here is derived from an EMBL/GenBank/DDBJ whole genome shotgun (WGS) entry which is preliminary data.</text>
</comment>
<dbReference type="InterPro" id="IPR001633">
    <property type="entry name" value="EAL_dom"/>
</dbReference>
<dbReference type="RefSeq" id="WP_025489382.1">
    <property type="nucleotide sequence ID" value="NZ_JBKVAZ010000010.1"/>
</dbReference>
<keyword evidence="5" id="KW-1185">Reference proteome</keyword>
<dbReference type="InterPro" id="IPR043128">
    <property type="entry name" value="Rev_trsase/Diguanyl_cyclase"/>
</dbReference>
<evidence type="ECO:0000313" key="4">
    <source>
        <dbReference type="EMBL" id="RGE65366.1"/>
    </source>
</evidence>
<dbReference type="PANTHER" id="PTHR33121:SF70">
    <property type="entry name" value="SIGNALING PROTEIN YKOW"/>
    <property type="match status" value="1"/>
</dbReference>
<evidence type="ECO:0000259" key="2">
    <source>
        <dbReference type="PROSITE" id="PS50887"/>
    </source>
</evidence>
<feature type="domain" description="GGDEF" evidence="2">
    <location>
        <begin position="187"/>
        <end position="315"/>
    </location>
</feature>
<dbReference type="Gene3D" id="3.20.20.450">
    <property type="entry name" value="EAL domain"/>
    <property type="match status" value="1"/>
</dbReference>
<dbReference type="AlphaFoldDB" id="A0A3E3IEB0"/>
<dbReference type="InterPro" id="IPR035919">
    <property type="entry name" value="EAL_sf"/>
</dbReference>
<dbReference type="PROSITE" id="PS50883">
    <property type="entry name" value="EAL"/>
    <property type="match status" value="1"/>
</dbReference>
<dbReference type="OrthoDB" id="9805474at2"/>
<protein>
    <submittedName>
        <fullName evidence="4">GGDEF domain-containing protein</fullName>
    </submittedName>
</protein>
<dbReference type="InterPro" id="IPR029787">
    <property type="entry name" value="Nucleotide_cyclase"/>
</dbReference>
<dbReference type="Pfam" id="PF00990">
    <property type="entry name" value="GGDEF"/>
    <property type="match status" value="1"/>
</dbReference>
<dbReference type="PROSITE" id="PS50887">
    <property type="entry name" value="GGDEF"/>
    <property type="match status" value="1"/>
</dbReference>
<dbReference type="SMART" id="SM00052">
    <property type="entry name" value="EAL"/>
    <property type="match status" value="1"/>
</dbReference>
<sequence>MIVYIALCGSTGTINRVIHSTPLGIINEGSDIRELFTGENELDSILRQDSGIGQSCRATMKMEGNPIVFVTVMAMNQQRLVLAYDIDDPSQISRLVEMSLNAAALPELSGQEPYGSGYYEIQKLNSRLINYQRTLAKNNVRLQGLLEESRKAQNTIETLERDLLTGLYTEKAFYDKAAGVLAQNPETAFDIIAVDIEHFKIVNAVFGTESADRLLSHLAICLLTIQTDALTLITRARADTFFAILPRNTDTYKKLDENILLFLDGYPLPMRIQIKIGIYHVEEKALSVARMCDLALLAANSIKGNFGQRFASYDRSMREKLIFEQKIVNTMVESLQREEFLVYLQPKVAVDTSRIIGAEALIRWKHPEFGMISPADFIPVFEKNSFIYSVDLFVWEKVCRMLRDWKSKGITGIPVSVNVSRTDLYHEALPETLTSMITAYGLSPEELHLEITESAYVQNSRQLPDAIRRLKEMEFIIEMDDFGSGYSSLNTLSELPIDVMKLDRLFLYQAENDPRRQKVMQFVIDLAKELHLQVIAEGVETEDQAGLLRKLGCRYAQGFLYGRPMPEAEFLACLAAAPK</sequence>
<dbReference type="Proteomes" id="UP000260812">
    <property type="component" value="Unassembled WGS sequence"/>
</dbReference>
<dbReference type="GeneID" id="97986915"/>
<evidence type="ECO:0000313" key="5">
    <source>
        <dbReference type="Proteomes" id="UP000260812"/>
    </source>
</evidence>
<evidence type="ECO:0000259" key="1">
    <source>
        <dbReference type="PROSITE" id="PS50883"/>
    </source>
</evidence>
<dbReference type="SUPFAM" id="SSF141868">
    <property type="entry name" value="EAL domain-like"/>
    <property type="match status" value="1"/>
</dbReference>
<organism evidence="4 6">
    <name type="scientific">Eisenbergiella massiliensis</name>
    <dbReference type="NCBI Taxonomy" id="1720294"/>
    <lineage>
        <taxon>Bacteria</taxon>
        <taxon>Bacillati</taxon>
        <taxon>Bacillota</taxon>
        <taxon>Clostridia</taxon>
        <taxon>Lachnospirales</taxon>
        <taxon>Lachnospiraceae</taxon>
        <taxon>Eisenbergiella</taxon>
    </lineage>
</organism>
<dbReference type="InterPro" id="IPR050706">
    <property type="entry name" value="Cyclic-di-GMP_PDE-like"/>
</dbReference>